<dbReference type="Proteomes" id="UP000325105">
    <property type="component" value="Unassembled WGS sequence"/>
</dbReference>
<gene>
    <name evidence="1" type="ORF">BC792_12462</name>
</gene>
<evidence type="ECO:0000313" key="2">
    <source>
        <dbReference type="Proteomes" id="UP000325105"/>
    </source>
</evidence>
<evidence type="ECO:0000313" key="1">
    <source>
        <dbReference type="EMBL" id="TYP90280.1"/>
    </source>
</evidence>
<reference evidence="1 2" key="1">
    <citation type="submission" date="2019-07" db="EMBL/GenBank/DDBJ databases">
        <title>Genomic Encyclopedia of Archaeal and Bacterial Type Strains, Phase II (KMG-II): from individual species to whole genera.</title>
        <authorList>
            <person name="Goeker M."/>
        </authorList>
    </citation>
    <scope>NUCLEOTIDE SEQUENCE [LARGE SCALE GENOMIC DNA]</scope>
    <source>
        <strain evidence="1 2">DSM 18850</strain>
    </source>
</reference>
<dbReference type="AlphaFoldDB" id="A0A5S5D2S2"/>
<name>A0A5S5D2S2_9SPHI</name>
<sequence length="269" mass="30593">MDLDSANFVAMGDDIRIYIKDFIKELEEALQIRLVCGRQAHVVTLYTEVPQFSLFIYLPVSGGRIPSAPHRTFHVDYDQLRHERKKICLRLAALLGKGGVVYARQTVAVRIEKKVAHAFLAEHHLQAPITGKYRYGLFHQGELVSIAVFSGGRHMRDKAETYRSFELLRFCHKSGLRVVGGLSKLISAFVSEFQPDDIMTYVDRDWSQESNLQTLGFENRGETAPQRYWITDEGRTAIKSEQHLHELMNMAPGGYLRSNCGSLKLVLPL</sequence>
<dbReference type="RefSeq" id="WP_148909903.1">
    <property type="nucleotide sequence ID" value="NZ_VNHX01000024.1"/>
</dbReference>
<accession>A0A5S5D2S2</accession>
<dbReference type="EMBL" id="VNHX01000024">
    <property type="protein sequence ID" value="TYP90280.1"/>
    <property type="molecule type" value="Genomic_DNA"/>
</dbReference>
<keyword evidence="2" id="KW-1185">Reference proteome</keyword>
<protein>
    <submittedName>
        <fullName evidence="1">Uncharacterized protein</fullName>
    </submittedName>
</protein>
<organism evidence="1 2">
    <name type="scientific">Sphingobacterium allocomposti</name>
    <dbReference type="NCBI Taxonomy" id="415956"/>
    <lineage>
        <taxon>Bacteria</taxon>
        <taxon>Pseudomonadati</taxon>
        <taxon>Bacteroidota</taxon>
        <taxon>Sphingobacteriia</taxon>
        <taxon>Sphingobacteriales</taxon>
        <taxon>Sphingobacteriaceae</taxon>
        <taxon>Sphingobacterium</taxon>
    </lineage>
</organism>
<comment type="caution">
    <text evidence="1">The sequence shown here is derived from an EMBL/GenBank/DDBJ whole genome shotgun (WGS) entry which is preliminary data.</text>
</comment>
<dbReference type="OrthoDB" id="943693at2"/>
<proteinExistence type="predicted"/>